<protein>
    <recommendedName>
        <fullName evidence="2">arginyltransferase</fullName>
        <ecNumber evidence="2">2.3.2.8</ecNumber>
    </recommendedName>
</protein>
<feature type="region of interest" description="Disordered" evidence="5">
    <location>
        <begin position="429"/>
        <end position="473"/>
    </location>
</feature>
<dbReference type="InterPro" id="IPR030700">
    <property type="entry name" value="N-end_Aminoacyl_Trfase"/>
</dbReference>
<evidence type="ECO:0000313" key="10">
    <source>
        <dbReference type="Proteomes" id="UP001172155"/>
    </source>
</evidence>
<evidence type="ECO:0000256" key="6">
    <source>
        <dbReference type="SAM" id="SignalP"/>
    </source>
</evidence>
<dbReference type="InterPro" id="IPR007471">
    <property type="entry name" value="N-end_Aminoacyl_Trfase_N"/>
</dbReference>
<dbReference type="GO" id="GO:0005737">
    <property type="term" value="C:cytoplasm"/>
    <property type="evidence" value="ECO:0007669"/>
    <property type="project" value="TreeGrafter"/>
</dbReference>
<organism evidence="9 10">
    <name type="scientific">Schizothecium vesticola</name>
    <dbReference type="NCBI Taxonomy" id="314040"/>
    <lineage>
        <taxon>Eukaryota</taxon>
        <taxon>Fungi</taxon>
        <taxon>Dikarya</taxon>
        <taxon>Ascomycota</taxon>
        <taxon>Pezizomycotina</taxon>
        <taxon>Sordariomycetes</taxon>
        <taxon>Sordariomycetidae</taxon>
        <taxon>Sordariales</taxon>
        <taxon>Schizotheciaceae</taxon>
        <taxon>Schizothecium</taxon>
    </lineage>
</organism>
<keyword evidence="3 9" id="KW-0808">Transferase</keyword>
<evidence type="ECO:0000259" key="8">
    <source>
        <dbReference type="Pfam" id="PF04377"/>
    </source>
</evidence>
<sequence length="551" mass="63149">MLARHYKLLLLRVLLCHIPRNTAAMSCFPWSENPIKKKFALGYLRGAARGRLRYTNIAPCGNRDDGATGHEAHQQPPISCLQEISPNDRHVSTYEALLTTYLFDVGYSCSPECGYCRRTRESQSPNRHSYYAVATSLTPAFYQSLVDRCWRRSGTLLYRPNQKSSCCPHYTLRLDSTQFKPTKDQRQAINRFNRHVIGEAYAKEAARTHPLSREEARKRDNEFDLVARIAEPELRSLRTPPQPAHEFTVTLEEDAFTDEKFDLFENYQRLVHHEPPDKISQGSFRRFLCASTLTRGAMVGENGKKRMLGSYHMCYRLDGKLVAMGVLDLLPDCVSAVYFLYHESIRSFQPGKLGALREISLALEYGYRWWYSGFYIHSCPKMRYKVDYSPQYVLDPETLEWDLLDREALAIFDKKPYVSLSRERREREEGYIRAEQAEEASAPEQPGEKGTDVDGEDDEEPTSENDALFSSGMPGIPSLDEMEALDMGDVLIRSDFSDNYFVASQLVVWETETIRGRSLKARIAELVAAIGPHLRDQYCVDFRKSAREIGG</sequence>
<dbReference type="EC" id="2.3.2.8" evidence="2"/>
<feature type="signal peptide" evidence="6">
    <location>
        <begin position="1"/>
        <end position="24"/>
    </location>
</feature>
<dbReference type="Pfam" id="PF04377">
    <property type="entry name" value="ATE_C"/>
    <property type="match status" value="1"/>
</dbReference>
<dbReference type="PANTHER" id="PTHR21367:SF1">
    <property type="entry name" value="ARGINYL-TRNA--PROTEIN TRANSFERASE 1"/>
    <property type="match status" value="1"/>
</dbReference>
<accession>A0AA40EKB4</accession>
<evidence type="ECO:0000256" key="1">
    <source>
        <dbReference type="ARBA" id="ARBA00009991"/>
    </source>
</evidence>
<evidence type="ECO:0000256" key="5">
    <source>
        <dbReference type="SAM" id="MobiDB-lite"/>
    </source>
</evidence>
<keyword evidence="10" id="KW-1185">Reference proteome</keyword>
<evidence type="ECO:0000313" key="9">
    <source>
        <dbReference type="EMBL" id="KAK0740917.1"/>
    </source>
</evidence>
<evidence type="ECO:0000256" key="4">
    <source>
        <dbReference type="ARBA" id="ARBA00023315"/>
    </source>
</evidence>
<feature type="compositionally biased region" description="Acidic residues" evidence="5">
    <location>
        <begin position="453"/>
        <end position="463"/>
    </location>
</feature>
<name>A0AA40EKB4_9PEZI</name>
<keyword evidence="4" id="KW-0012">Acyltransferase</keyword>
<feature type="chain" id="PRO_5041336423" description="arginyltransferase" evidence="6">
    <location>
        <begin position="25"/>
        <end position="551"/>
    </location>
</feature>
<proteinExistence type="inferred from homology"/>
<dbReference type="Proteomes" id="UP001172155">
    <property type="component" value="Unassembled WGS sequence"/>
</dbReference>
<dbReference type="SUPFAM" id="SSF55729">
    <property type="entry name" value="Acyl-CoA N-acyltransferases (Nat)"/>
    <property type="match status" value="1"/>
</dbReference>
<dbReference type="GO" id="GO:0004057">
    <property type="term" value="F:arginyl-tRNA--protein transferase activity"/>
    <property type="evidence" value="ECO:0007669"/>
    <property type="project" value="UniProtKB-EC"/>
</dbReference>
<evidence type="ECO:0000259" key="7">
    <source>
        <dbReference type="Pfam" id="PF04376"/>
    </source>
</evidence>
<comment type="similarity">
    <text evidence="1">Belongs to the R-transferase family.</text>
</comment>
<feature type="domain" description="N-end rule aminoacyl transferase C-terminal" evidence="8">
    <location>
        <begin position="259"/>
        <end position="395"/>
    </location>
</feature>
<keyword evidence="6" id="KW-0732">Signal</keyword>
<dbReference type="EMBL" id="JAUKUD010000006">
    <property type="protein sequence ID" value="KAK0740917.1"/>
    <property type="molecule type" value="Genomic_DNA"/>
</dbReference>
<dbReference type="InterPro" id="IPR007472">
    <property type="entry name" value="N-end_Aminoacyl_Trfase_C"/>
</dbReference>
<feature type="domain" description="N-end aminoacyl transferase N-terminal" evidence="7">
    <location>
        <begin position="112"/>
        <end position="187"/>
    </location>
</feature>
<evidence type="ECO:0000256" key="3">
    <source>
        <dbReference type="ARBA" id="ARBA00022679"/>
    </source>
</evidence>
<dbReference type="Pfam" id="PF04376">
    <property type="entry name" value="ATE_N"/>
    <property type="match status" value="1"/>
</dbReference>
<dbReference type="InterPro" id="IPR016181">
    <property type="entry name" value="Acyl_CoA_acyltransferase"/>
</dbReference>
<dbReference type="AlphaFoldDB" id="A0AA40EKB4"/>
<dbReference type="PANTHER" id="PTHR21367">
    <property type="entry name" value="ARGININE-TRNA-PROTEIN TRANSFERASE 1"/>
    <property type="match status" value="1"/>
</dbReference>
<gene>
    <name evidence="9" type="ORF">B0T18DRAFT_418990</name>
</gene>
<reference evidence="9" key="1">
    <citation type="submission" date="2023-06" db="EMBL/GenBank/DDBJ databases">
        <title>Genome-scale phylogeny and comparative genomics of the fungal order Sordariales.</title>
        <authorList>
            <consortium name="Lawrence Berkeley National Laboratory"/>
            <person name="Hensen N."/>
            <person name="Bonometti L."/>
            <person name="Westerberg I."/>
            <person name="Brannstrom I.O."/>
            <person name="Guillou S."/>
            <person name="Cros-Aarteil S."/>
            <person name="Calhoun S."/>
            <person name="Haridas S."/>
            <person name="Kuo A."/>
            <person name="Mondo S."/>
            <person name="Pangilinan J."/>
            <person name="Riley R."/>
            <person name="LaButti K."/>
            <person name="Andreopoulos B."/>
            <person name="Lipzen A."/>
            <person name="Chen C."/>
            <person name="Yanf M."/>
            <person name="Daum C."/>
            <person name="Ng V."/>
            <person name="Clum A."/>
            <person name="Steindorff A."/>
            <person name="Ohm R."/>
            <person name="Martin F."/>
            <person name="Silar P."/>
            <person name="Natvig D."/>
            <person name="Lalanne C."/>
            <person name="Gautier V."/>
            <person name="Ament-velasquez S.L."/>
            <person name="Kruys A."/>
            <person name="Hutchinson M.I."/>
            <person name="Powell A.J."/>
            <person name="Barry K."/>
            <person name="Miller A.N."/>
            <person name="Grigoriev I.V."/>
            <person name="Debuchy R."/>
            <person name="Gladieux P."/>
            <person name="Thoren M.H."/>
            <person name="Johannesson H."/>
        </authorList>
    </citation>
    <scope>NUCLEOTIDE SEQUENCE</scope>
    <source>
        <strain evidence="9">SMH3187-1</strain>
    </source>
</reference>
<comment type="caution">
    <text evidence="9">The sequence shown here is derived from an EMBL/GenBank/DDBJ whole genome shotgun (WGS) entry which is preliminary data.</text>
</comment>
<evidence type="ECO:0000256" key="2">
    <source>
        <dbReference type="ARBA" id="ARBA00012025"/>
    </source>
</evidence>